<proteinExistence type="predicted"/>
<feature type="coiled-coil region" evidence="1">
    <location>
        <begin position="332"/>
        <end position="466"/>
    </location>
</feature>
<evidence type="ECO:0000313" key="3">
    <source>
        <dbReference type="EMBL" id="CAE7450242.1"/>
    </source>
</evidence>
<accession>A0A812RSS2</accession>
<feature type="region of interest" description="Disordered" evidence="2">
    <location>
        <begin position="1"/>
        <end position="34"/>
    </location>
</feature>
<organism evidence="3 4">
    <name type="scientific">Symbiodinium natans</name>
    <dbReference type="NCBI Taxonomy" id="878477"/>
    <lineage>
        <taxon>Eukaryota</taxon>
        <taxon>Sar</taxon>
        <taxon>Alveolata</taxon>
        <taxon>Dinophyceae</taxon>
        <taxon>Suessiales</taxon>
        <taxon>Symbiodiniaceae</taxon>
        <taxon>Symbiodinium</taxon>
    </lineage>
</organism>
<dbReference type="OrthoDB" id="437874at2759"/>
<keyword evidence="4" id="KW-1185">Reference proteome</keyword>
<evidence type="ECO:0000313" key="4">
    <source>
        <dbReference type="Proteomes" id="UP000604046"/>
    </source>
</evidence>
<comment type="caution">
    <text evidence="3">The sequence shown here is derived from an EMBL/GenBank/DDBJ whole genome shotgun (WGS) entry which is preliminary data.</text>
</comment>
<reference evidence="3" key="1">
    <citation type="submission" date="2021-02" db="EMBL/GenBank/DDBJ databases">
        <authorList>
            <person name="Dougan E. K."/>
            <person name="Rhodes N."/>
            <person name="Thang M."/>
            <person name="Chan C."/>
        </authorList>
    </citation>
    <scope>NUCLEOTIDE SEQUENCE</scope>
</reference>
<protein>
    <submittedName>
        <fullName evidence="3">Uncharacterized protein</fullName>
    </submittedName>
</protein>
<name>A0A812RSS2_9DINO</name>
<dbReference type="AlphaFoldDB" id="A0A812RSS2"/>
<evidence type="ECO:0000256" key="2">
    <source>
        <dbReference type="SAM" id="MobiDB-lite"/>
    </source>
</evidence>
<sequence>MSPEEGGDTEASPVPGSMQTLDKEVAQHKAPSGLPLNLRDQTELQELCHLNLHQKLGMFQQNRQLRWEVGILRQQGRAMRRYCQTSRRGLQEKAEELRRVQVELEISKKQAEQSAQLQDEQLADLQDREAKLAELQVENGCLKKAEEALKREAQSLEVSLRKEIAVLKEAGEFQQKVSKDLRKLLGEREDAIEKLEQLQQHYLQQIDDAQGRNAESEQRCEELQRECKEAQQARRWLEQHVAELQQQLASLRATWDTSMAAAREKLALTAAENAEKFGRVAADQAERLGHAAADQAERLGRAAAEQAEQLGRAAAEQANKFSFVAIEQGEKIGRAVAEQASMQSRLQSLEQRLGEALQELHVASARAHKAEEGHAKVQSELRDTRLAATSQLESAKRQAEADCRRLTRQAKAWQARAQDEEARAAQLLRAEEDFRRQQAAAFDLERLELESQVQRLRREVASIRSRVHHGVRAIVTSPEFVVQTAL</sequence>
<dbReference type="Proteomes" id="UP000604046">
    <property type="component" value="Unassembled WGS sequence"/>
</dbReference>
<evidence type="ECO:0000256" key="1">
    <source>
        <dbReference type="SAM" id="Coils"/>
    </source>
</evidence>
<keyword evidence="1" id="KW-0175">Coiled coil</keyword>
<feature type="coiled-coil region" evidence="1">
    <location>
        <begin position="87"/>
        <end position="254"/>
    </location>
</feature>
<dbReference type="EMBL" id="CAJNDS010002364">
    <property type="protein sequence ID" value="CAE7450242.1"/>
    <property type="molecule type" value="Genomic_DNA"/>
</dbReference>
<gene>
    <name evidence="3" type="ORF">SNAT2548_LOCUS24617</name>
</gene>